<proteinExistence type="predicted"/>
<organism evidence="1">
    <name type="scientific">marine sediment metagenome</name>
    <dbReference type="NCBI Taxonomy" id="412755"/>
    <lineage>
        <taxon>unclassified sequences</taxon>
        <taxon>metagenomes</taxon>
        <taxon>ecological metagenomes</taxon>
    </lineage>
</organism>
<sequence length="337" mass="39639">MLLFDDGLFSLDSPKESFADESWSGNLWYRTNVIAPIESPKDLSWLFEIEQEARKLGYLGEVKSYFAYQIIIHLDVKRRNRIWRLIQDVPILIIDPKYYLREFGIKIINQYSYSFEIYGVKFQINRSDQMFKKYEELLQELLSQRVLIDSLLPDLENAIRNISARYDVFPGIYDFEPKRILKQLNFKKPKKQIINVVKLSSRLHSAFIELGDRDSINSAMDGLSYFKMDLLFPLSHFYRDLLIKSISRNCYFDEGDTKSIEFIRGLINKVKTGLTHDIFGKYSAIPEAKIEEIKSEEDIRMRASDVISGIARMIYDSEGIRGLKNKFSYIFFNGRRI</sequence>
<dbReference type="AlphaFoldDB" id="A0A0F9VSW4"/>
<evidence type="ECO:0000313" key="1">
    <source>
        <dbReference type="EMBL" id="KKN68813.1"/>
    </source>
</evidence>
<accession>A0A0F9VSW4</accession>
<dbReference type="EMBL" id="LAZR01000439">
    <property type="protein sequence ID" value="KKN68813.1"/>
    <property type="molecule type" value="Genomic_DNA"/>
</dbReference>
<name>A0A0F9VSW4_9ZZZZ</name>
<protein>
    <submittedName>
        <fullName evidence="1">Uncharacterized protein</fullName>
    </submittedName>
</protein>
<comment type="caution">
    <text evidence="1">The sequence shown here is derived from an EMBL/GenBank/DDBJ whole genome shotgun (WGS) entry which is preliminary data.</text>
</comment>
<gene>
    <name evidence="1" type="ORF">LCGC14_0447480</name>
</gene>
<reference evidence="1" key="1">
    <citation type="journal article" date="2015" name="Nature">
        <title>Complex archaea that bridge the gap between prokaryotes and eukaryotes.</title>
        <authorList>
            <person name="Spang A."/>
            <person name="Saw J.H."/>
            <person name="Jorgensen S.L."/>
            <person name="Zaremba-Niedzwiedzka K."/>
            <person name="Martijn J."/>
            <person name="Lind A.E."/>
            <person name="van Eijk R."/>
            <person name="Schleper C."/>
            <person name="Guy L."/>
            <person name="Ettema T.J."/>
        </authorList>
    </citation>
    <scope>NUCLEOTIDE SEQUENCE</scope>
</reference>